<keyword evidence="11" id="KW-0460">Magnesium</keyword>
<evidence type="ECO:0000256" key="12">
    <source>
        <dbReference type="ARBA" id="ARBA00022927"/>
    </source>
</evidence>
<feature type="coiled-coil region" evidence="17">
    <location>
        <begin position="405"/>
        <end position="439"/>
    </location>
</feature>
<dbReference type="InterPro" id="IPR027417">
    <property type="entry name" value="P-loop_NTPase"/>
</dbReference>
<keyword evidence="15" id="KW-0472">Membrane</keyword>
<dbReference type="Gene3D" id="3.40.50.300">
    <property type="entry name" value="P-loop containing nucleotide triphosphate hydrolases"/>
    <property type="match status" value="1"/>
</dbReference>
<evidence type="ECO:0000256" key="13">
    <source>
        <dbReference type="ARBA" id="ARBA00022989"/>
    </source>
</evidence>
<name>A0ABP0LMC4_9DINO</name>
<dbReference type="PANTHER" id="PTHR10903:SF135">
    <property type="entry name" value="TRANSLOCASE OF CHLOROPLAST 120, CHLOROPLASTIC-RELATED"/>
    <property type="match status" value="1"/>
</dbReference>
<feature type="coiled-coil region" evidence="17">
    <location>
        <begin position="226"/>
        <end position="288"/>
    </location>
</feature>
<evidence type="ECO:0000256" key="8">
    <source>
        <dbReference type="ARBA" id="ARBA00022741"/>
    </source>
</evidence>
<evidence type="ECO:0000256" key="16">
    <source>
        <dbReference type="ARBA" id="ARBA00024013"/>
    </source>
</evidence>
<reference evidence="19 20" key="1">
    <citation type="submission" date="2024-02" db="EMBL/GenBank/DDBJ databases">
        <authorList>
            <person name="Chen Y."/>
            <person name="Shah S."/>
            <person name="Dougan E. K."/>
            <person name="Thang M."/>
            <person name="Chan C."/>
        </authorList>
    </citation>
    <scope>NUCLEOTIDE SEQUENCE [LARGE SCALE GENOMIC DNA]</scope>
</reference>
<evidence type="ECO:0000256" key="5">
    <source>
        <dbReference type="ARBA" id="ARBA00022640"/>
    </source>
</evidence>
<evidence type="ECO:0000256" key="6">
    <source>
        <dbReference type="ARBA" id="ARBA00022692"/>
    </source>
</evidence>
<evidence type="ECO:0000256" key="10">
    <source>
        <dbReference type="ARBA" id="ARBA00022805"/>
    </source>
</evidence>
<organism evidence="19 20">
    <name type="scientific">Durusdinium trenchii</name>
    <dbReference type="NCBI Taxonomy" id="1381693"/>
    <lineage>
        <taxon>Eukaryota</taxon>
        <taxon>Sar</taxon>
        <taxon>Alveolata</taxon>
        <taxon>Dinophyceae</taxon>
        <taxon>Suessiales</taxon>
        <taxon>Symbiodiniaceae</taxon>
        <taxon>Durusdinium</taxon>
    </lineage>
</organism>
<dbReference type="Pfam" id="PF04548">
    <property type="entry name" value="AIG1"/>
    <property type="match status" value="1"/>
</dbReference>
<keyword evidence="10" id="KW-1002">Plastid outer membrane</keyword>
<keyword evidence="5" id="KW-0934">Plastid</keyword>
<sequence length="460" mass="52253">MAGQEMKTHVLLLGSTGHGKSSLGNLLVNPTLAHLREPEKWTFPVGRTRESCTRACSLGCSDDVIVMDTPGLNESHQRDLRNMIHVVKQAHALGKAHAIVLVMRMDSRMDQTYKDTVKYYHNLFGPEIFSSRLVLMLTNFRQNDYQYQGEEGTTLVEQIKTQSSGDVGELLNLQESPPVFCINCHPNDEEDLNAQVEVSEQFLNKARQCPPASLKDLRVPKTEAVKKRHAIEAAGLKRHIEAKEEEKRELESLQPSEVYTHQELKRSVQEAEGRIDGLEAELGKLDTKDLVRILEEVQCVERGVGKGGTGSGWHFDMDCSPVPIRQVKQGGKFYESGAVRYREVHRTMYQLQCNFERRKGKWFSGGELRVECLGYKCDLHATEIKQKRKEVEKQQQLKLDGLKEMAQIEKTQKKLKSDAKTVELEITKSKKKLEELESTHFVSIEEAEEEAALLEPQSKL</sequence>
<evidence type="ECO:0000256" key="7">
    <source>
        <dbReference type="ARBA" id="ARBA00022723"/>
    </source>
</evidence>
<dbReference type="InterPro" id="IPR045058">
    <property type="entry name" value="GIMA/IAN/Toc"/>
</dbReference>
<evidence type="ECO:0000256" key="9">
    <source>
        <dbReference type="ARBA" id="ARBA00022801"/>
    </source>
</evidence>
<dbReference type="InterPro" id="IPR006703">
    <property type="entry name" value="G_AIG1"/>
</dbReference>
<evidence type="ECO:0000256" key="11">
    <source>
        <dbReference type="ARBA" id="ARBA00022842"/>
    </source>
</evidence>
<dbReference type="PANTHER" id="PTHR10903">
    <property type="entry name" value="GTPASE, IMAP FAMILY MEMBER-RELATED"/>
    <property type="match status" value="1"/>
</dbReference>
<gene>
    <name evidence="19" type="ORF">SCF082_LOCUS22944</name>
</gene>
<dbReference type="EMBL" id="CAXAMM010016635">
    <property type="protein sequence ID" value="CAK9039219.1"/>
    <property type="molecule type" value="Genomic_DNA"/>
</dbReference>
<keyword evidence="6" id="KW-0812">Transmembrane</keyword>
<keyword evidence="17" id="KW-0175">Coiled coil</keyword>
<evidence type="ECO:0000313" key="20">
    <source>
        <dbReference type="Proteomes" id="UP001642464"/>
    </source>
</evidence>
<keyword evidence="8" id="KW-0547">Nucleotide-binding</keyword>
<feature type="domain" description="AIG1-type G" evidence="18">
    <location>
        <begin position="9"/>
        <end position="139"/>
    </location>
</feature>
<keyword evidence="13" id="KW-1133">Transmembrane helix</keyword>
<keyword evidence="12" id="KW-0653">Protein transport</keyword>
<keyword evidence="3" id="KW-0813">Transport</keyword>
<keyword evidence="14" id="KW-0342">GTP-binding</keyword>
<dbReference type="Proteomes" id="UP001642464">
    <property type="component" value="Unassembled WGS sequence"/>
</dbReference>
<accession>A0ABP0LMC4</accession>
<evidence type="ECO:0000256" key="4">
    <source>
        <dbReference type="ARBA" id="ARBA00022528"/>
    </source>
</evidence>
<keyword evidence="20" id="KW-1185">Reference proteome</keyword>
<evidence type="ECO:0000256" key="1">
    <source>
        <dbReference type="ARBA" id="ARBA00001946"/>
    </source>
</evidence>
<evidence type="ECO:0000259" key="18">
    <source>
        <dbReference type="Pfam" id="PF04548"/>
    </source>
</evidence>
<keyword evidence="9" id="KW-0378">Hydrolase</keyword>
<evidence type="ECO:0000256" key="15">
    <source>
        <dbReference type="ARBA" id="ARBA00023136"/>
    </source>
</evidence>
<evidence type="ECO:0000256" key="2">
    <source>
        <dbReference type="ARBA" id="ARBA00004167"/>
    </source>
</evidence>
<keyword evidence="4" id="KW-0150">Chloroplast</keyword>
<protein>
    <submittedName>
        <fullName evidence="19">GTPase IMAP family member 9 (Immune-associated nucleotide-binding protein 7) (IAN-7) (Immunity-associated nucleotide-binding protein 7)</fullName>
    </submittedName>
</protein>
<evidence type="ECO:0000256" key="3">
    <source>
        <dbReference type="ARBA" id="ARBA00022448"/>
    </source>
</evidence>
<comment type="cofactor">
    <cofactor evidence="1">
        <name>Mg(2+)</name>
        <dbReference type="ChEBI" id="CHEBI:18420"/>
    </cofactor>
</comment>
<comment type="subcellular location">
    <subcellularLocation>
        <location evidence="2">Membrane</location>
        <topology evidence="2">Single-pass membrane protein</topology>
    </subcellularLocation>
    <subcellularLocation>
        <location evidence="16">Plastid</location>
        <location evidence="16">Chloroplast outer membrane</location>
    </subcellularLocation>
</comment>
<comment type="caution">
    <text evidence="19">The sequence shown here is derived from an EMBL/GenBank/DDBJ whole genome shotgun (WGS) entry which is preliminary data.</text>
</comment>
<evidence type="ECO:0000256" key="17">
    <source>
        <dbReference type="SAM" id="Coils"/>
    </source>
</evidence>
<dbReference type="SUPFAM" id="SSF52540">
    <property type="entry name" value="P-loop containing nucleoside triphosphate hydrolases"/>
    <property type="match status" value="1"/>
</dbReference>
<keyword evidence="7" id="KW-0479">Metal-binding</keyword>
<proteinExistence type="predicted"/>
<evidence type="ECO:0000313" key="19">
    <source>
        <dbReference type="EMBL" id="CAK9039219.1"/>
    </source>
</evidence>
<evidence type="ECO:0000256" key="14">
    <source>
        <dbReference type="ARBA" id="ARBA00023134"/>
    </source>
</evidence>